<sequence length="276" mass="31564">MPARARATSAPHGRFHFLAHDDHDRFVPLPPSLTPQDSQFTRLTVCGLSLYRNNHNVRIDVATLLISLISYLPDILQMKLTTYRTPSGYLLPSIHSAPPFFTLQPNTATQTIFTENWTRLILSYARYRNMFILRVEDAEVLGSDWDEILRNERIKRKILPSHLSFIMEDMVRKNLAAYDPPKQTKSVLLYWRSLDEWAEVLYDWDFGDFQANSIGQLNTIMTFYEIIEPAVPSPLSGIPMTILRKAITILTKTNRAQIIAIADGEGVRFLPGSASR</sequence>
<comment type="caution">
    <text evidence="1">The sequence shown here is derived from an EMBL/GenBank/DDBJ whole genome shotgun (WGS) entry which is preliminary data.</text>
</comment>
<dbReference type="EMBL" id="JANHOG010000282">
    <property type="protein sequence ID" value="KAJ3555977.1"/>
    <property type="molecule type" value="Genomic_DNA"/>
</dbReference>
<organism evidence="1 2">
    <name type="scientific">Phlebia brevispora</name>
    <dbReference type="NCBI Taxonomy" id="194682"/>
    <lineage>
        <taxon>Eukaryota</taxon>
        <taxon>Fungi</taxon>
        <taxon>Dikarya</taxon>
        <taxon>Basidiomycota</taxon>
        <taxon>Agaricomycotina</taxon>
        <taxon>Agaricomycetes</taxon>
        <taxon>Polyporales</taxon>
        <taxon>Meruliaceae</taxon>
        <taxon>Phlebia</taxon>
    </lineage>
</organism>
<protein>
    <submittedName>
        <fullName evidence="1">Uncharacterized protein</fullName>
    </submittedName>
</protein>
<proteinExistence type="predicted"/>
<dbReference type="Proteomes" id="UP001148662">
    <property type="component" value="Unassembled WGS sequence"/>
</dbReference>
<name>A0ACC1T9Q6_9APHY</name>
<keyword evidence="2" id="KW-1185">Reference proteome</keyword>
<evidence type="ECO:0000313" key="2">
    <source>
        <dbReference type="Proteomes" id="UP001148662"/>
    </source>
</evidence>
<evidence type="ECO:0000313" key="1">
    <source>
        <dbReference type="EMBL" id="KAJ3555977.1"/>
    </source>
</evidence>
<gene>
    <name evidence="1" type="ORF">NM688_g2282</name>
</gene>
<accession>A0ACC1T9Q6</accession>
<reference evidence="1" key="1">
    <citation type="submission" date="2022-07" db="EMBL/GenBank/DDBJ databases">
        <title>Genome Sequence of Phlebia brevispora.</title>
        <authorList>
            <person name="Buettner E."/>
        </authorList>
    </citation>
    <scope>NUCLEOTIDE SEQUENCE</scope>
    <source>
        <strain evidence="1">MPL23</strain>
    </source>
</reference>